<dbReference type="Pfam" id="PF00373">
    <property type="entry name" value="FERM_M"/>
    <property type="match status" value="1"/>
</dbReference>
<dbReference type="GO" id="GO:0048666">
    <property type="term" value="P:neuron development"/>
    <property type="evidence" value="ECO:0007669"/>
    <property type="project" value="UniProtKB-ARBA"/>
</dbReference>
<feature type="compositionally biased region" description="Polar residues" evidence="10">
    <location>
        <begin position="937"/>
        <end position="955"/>
    </location>
</feature>
<dbReference type="SMART" id="SM00404">
    <property type="entry name" value="PTPc_motif"/>
    <property type="match status" value="1"/>
</dbReference>
<sequence>MPFGLKLKKSRHYNVMSKSLFVISVDHLDSSTKIDCTLSSESTGQECLDNVCQRISIQQPEFFGLRYVVKGTTDEMRWVDLERPLSRQLEKYSANSKVLHLRVMYYVLSGVSLIQDEGTRNYYFLQLKHDVVEGRISCDPRQAVILANYSRQAEYGNHQDRHTVEYLKTLLSFPQEMVHANLLEALTEQVIHQAHELHNVTQGEAESLYISACQQLDGYGQETFTAKNDTGLEVMLGISVSGIIVASDTNKFYPWRDITNVVNHKRAFNIECTVPRESAGFTVTDVATGRYIWKLCALQHRFYVTYEQNLTQASQMNLNLFQNMGDNLNDSRDDLLSEQQYIHAQQQQQQQQLQQQQHQPSPSPGGSQPPYQGPMGTTSWPSTHELASHSSNMWNSGAHQHHAVVDTQPGGGGGGPSGPGVHLSSSNIAIATGAGGSITNLNNLNPASMMQSSRSSGLDINLNSTSTTAVPLEYSNQMGSSWGLNPVGSNASLINRAQSSSCLDLSNNNLTPDRDRLKALLPTYRPAPDYETAIQQKYRSSSNDVRLVNGSLLHLSASQMLLAQEQQHQQQVASAGHHLEYGITGSQPDVSFYGQHLQQQQQQQQQQSAAQQVHQQPYPDVTHHTTTHIIGPHYSDASDYGLTHRFKMMRLVKPPPPYPANRLSSTSTPDLASHRALLGLRSAQVSGSSPDLVSTRPLMNHHHHAAHLPQHQLQIAHLSQSGGQVCFPGLTAAGNPHAQLHHSQTMLPHGTYENLNFMENLTSTKAGLISAANQAAPGNVYYYVPGGMEHLLLAGGNTQASDSNSPSYHATANGHIGLTTKAHLNRSSQHINGSIEPIYENVPLPWKDDNESLGEIRNRTASVQSAPSVQHQPTMRPMPPTPPQPQTPTGTSAPVNVLDGGSFNFKAQASQQQQQQLQHNQTKQQQQHQLQQEQSTGRQPLLQQRASEVGGSNTAMGPPAPSNAEVPKHQTTNDSASADPKLNSSSTAITAPPSNATIATNKEPPVPMNRSHSSNNVLDASQYSNYTLNETVQSGSVRNGGHNDSGISSITGSTNLGGIGGSTTSRNTTQNSSSTNSNNNNNNTSTSSSSVKETKRKRIWEILGGRSKNSADKQKSATLGREKDRKKKGSVDPGTEGGGSGGSANSSMNEGANAGQLRHRWSTGLPRLQPLPANISKEKLCSLLESKLADPQLYCEFERIPKRSDSASYNCALAEDNKNKNFDSTFLPYDNNRVRLTPTRDNRMGYVNASHITSTVGNKQRFYIVAESPNDTLTTNIFWQCVWEADVYLLVQLSKELNYIPQTSERCLEYGQYQVWREFSQETDRCTTSKLRVYHTQSRRYRSVWHISYTEWADQNCPGDVGHFLGFLEELNSVRLASIAEVPPSHNTNPPVLIHCNEGGGRTGVTLVADLLLYTLDHNQDIDIPRLIGQIRQQRDNIIPSLAQYKFIHALLIHYLKQNRLI</sequence>
<dbReference type="PRINTS" id="PR00700">
    <property type="entry name" value="PRTYPHPHTASE"/>
</dbReference>
<dbReference type="InterPro" id="IPR003595">
    <property type="entry name" value="Tyr_Pase_cat"/>
</dbReference>
<evidence type="ECO:0000256" key="6">
    <source>
        <dbReference type="ARBA" id="ARBA00022801"/>
    </source>
</evidence>
<dbReference type="PANTHER" id="PTHR45706">
    <property type="entry name" value="TYROSINE-PROTEIN PHOSPHATASE"/>
    <property type="match status" value="1"/>
</dbReference>
<reference evidence="14" key="3">
    <citation type="submission" date="2021-01" db="UniProtKB">
        <authorList>
            <consortium name="EnsemblMetazoa"/>
        </authorList>
    </citation>
    <scope>IDENTIFICATION</scope>
    <source>
        <strain evidence="14">PEST</strain>
    </source>
</reference>
<feature type="compositionally biased region" description="Basic and acidic residues" evidence="10">
    <location>
        <begin position="1109"/>
        <end position="1123"/>
    </location>
</feature>
<accession>A0A1S4H2L5</accession>
<dbReference type="InterPro" id="IPR019748">
    <property type="entry name" value="FERM_central"/>
</dbReference>
<dbReference type="Gene3D" id="2.30.29.30">
    <property type="entry name" value="Pleckstrin-homology domain (PH domain)/Phosphotyrosine-binding domain (PTB)"/>
    <property type="match status" value="1"/>
</dbReference>
<dbReference type="InterPro" id="IPR000242">
    <property type="entry name" value="PTP_cat"/>
</dbReference>
<dbReference type="InterPro" id="IPR018980">
    <property type="entry name" value="FERM_PH-like_C"/>
</dbReference>
<dbReference type="InterPro" id="IPR018979">
    <property type="entry name" value="FERM_N"/>
</dbReference>
<dbReference type="Pfam" id="PF00102">
    <property type="entry name" value="Y_phosphatase"/>
    <property type="match status" value="1"/>
</dbReference>
<feature type="region of interest" description="Disordered" evidence="10">
    <location>
        <begin position="861"/>
        <end position="1016"/>
    </location>
</feature>
<reference evidence="14 15" key="1">
    <citation type="journal article" date="2002" name="Science">
        <title>The genome sequence of the malaria mosquito Anopheles gambiae.</title>
        <authorList>
            <person name="Holt R.A."/>
            <person name="Subramanian G.M."/>
            <person name="Halpern A."/>
            <person name="Sutton G.G."/>
            <person name="Charlab R."/>
            <person name="Nusskern D.R."/>
            <person name="Wincker P."/>
            <person name="Clark A.G."/>
            <person name="Ribeiro J.M."/>
            <person name="Wides R."/>
            <person name="Salzberg S.L."/>
            <person name="Loftus B."/>
            <person name="Yandell M."/>
            <person name="Majoros W.H."/>
            <person name="Rusch D.B."/>
            <person name="Lai Z."/>
            <person name="Kraft C.L."/>
            <person name="Abril J.F."/>
            <person name="Anthouard V."/>
            <person name="Arensburger P."/>
            <person name="Atkinson P.W."/>
            <person name="Baden H."/>
            <person name="de Berardinis V."/>
            <person name="Baldwin D."/>
            <person name="Benes V."/>
            <person name="Biedler J."/>
            <person name="Blass C."/>
            <person name="Bolanos R."/>
            <person name="Boscus D."/>
            <person name="Barnstead M."/>
            <person name="Cai S."/>
            <person name="Center A."/>
            <person name="Chaturverdi K."/>
            <person name="Christophides G.K."/>
            <person name="Chrystal M.A."/>
            <person name="Clamp M."/>
            <person name="Cravchik A."/>
            <person name="Curwen V."/>
            <person name="Dana A."/>
            <person name="Delcher A."/>
            <person name="Dew I."/>
            <person name="Evans C.A."/>
            <person name="Flanigan M."/>
            <person name="Grundschober-Freimoser A."/>
            <person name="Friedli L."/>
            <person name="Gu Z."/>
            <person name="Guan P."/>
            <person name="Guigo R."/>
            <person name="Hillenmeyer M.E."/>
            <person name="Hladun S.L."/>
            <person name="Hogan J.R."/>
            <person name="Hong Y.S."/>
            <person name="Hoover J."/>
            <person name="Jaillon O."/>
            <person name="Ke Z."/>
            <person name="Kodira C."/>
            <person name="Kokoza E."/>
            <person name="Koutsos A."/>
            <person name="Letunic I."/>
            <person name="Levitsky A."/>
            <person name="Liang Y."/>
            <person name="Lin J.J."/>
            <person name="Lobo N.F."/>
            <person name="Lopez J.R."/>
            <person name="Malek J.A."/>
            <person name="McIntosh T.C."/>
            <person name="Meister S."/>
            <person name="Miller J."/>
            <person name="Mobarry C."/>
            <person name="Mongin E."/>
            <person name="Murphy S.D."/>
            <person name="O'Brochta D.A."/>
            <person name="Pfannkoch C."/>
            <person name="Qi R."/>
            <person name="Regier M.A."/>
            <person name="Remington K."/>
            <person name="Shao H."/>
            <person name="Sharakhova M.V."/>
            <person name="Sitter C.D."/>
            <person name="Shetty J."/>
            <person name="Smith T.J."/>
            <person name="Strong R."/>
            <person name="Sun J."/>
            <person name="Thomasova D."/>
            <person name="Ton L.Q."/>
            <person name="Topalis P."/>
            <person name="Tu Z."/>
            <person name="Unger M.F."/>
            <person name="Walenz B."/>
            <person name="Wang A."/>
            <person name="Wang J."/>
            <person name="Wang M."/>
            <person name="Wang X."/>
            <person name="Woodford K.J."/>
            <person name="Wortman J.R."/>
            <person name="Wu M."/>
            <person name="Yao A."/>
            <person name="Zdobnov E.M."/>
            <person name="Zhang H."/>
            <person name="Zhao Q."/>
            <person name="Zhao S."/>
            <person name="Zhu S.C."/>
            <person name="Zhimulev I."/>
            <person name="Coluzzi M."/>
            <person name="della Torre A."/>
            <person name="Roth C.W."/>
            <person name="Louis C."/>
            <person name="Kalush F."/>
            <person name="Mural R.J."/>
            <person name="Myers E.W."/>
            <person name="Adams M.D."/>
            <person name="Smith H.O."/>
            <person name="Broder S."/>
            <person name="Gardner M.J."/>
            <person name="Fraser C.M."/>
            <person name="Birney E."/>
            <person name="Bork P."/>
            <person name="Brey P.T."/>
            <person name="Venter J.C."/>
            <person name="Weissenbach J."/>
            <person name="Kafatos F.C."/>
            <person name="Collins F.H."/>
            <person name="Hoffman S.L."/>
        </authorList>
    </citation>
    <scope>NUCLEOTIDE SEQUENCE [LARGE SCALE GENOMIC DNA]</scope>
    <source>
        <strain evidence="14 15">PEST</strain>
    </source>
</reference>
<dbReference type="InterPro" id="IPR035963">
    <property type="entry name" value="FERM_2"/>
</dbReference>
<dbReference type="InterPro" id="IPR016130">
    <property type="entry name" value="Tyr_Pase_AS"/>
</dbReference>
<keyword evidence="9" id="KW-0206">Cytoskeleton</keyword>
<feature type="compositionally biased region" description="Pro residues" evidence="10">
    <location>
        <begin position="876"/>
        <end position="886"/>
    </location>
</feature>
<dbReference type="SUPFAM" id="SSF52799">
    <property type="entry name" value="(Phosphotyrosine protein) phosphatases II"/>
    <property type="match status" value="1"/>
</dbReference>
<evidence type="ECO:0000313" key="14">
    <source>
        <dbReference type="EnsemblMetazoa" id="AGAP009975-PA"/>
    </source>
</evidence>
<feature type="compositionally biased region" description="Polar residues" evidence="10">
    <location>
        <begin position="969"/>
        <end position="1000"/>
    </location>
</feature>
<dbReference type="GO" id="GO:0071944">
    <property type="term" value="C:cell periphery"/>
    <property type="evidence" value="ECO:0007669"/>
    <property type="project" value="UniProtKB-ARBA"/>
</dbReference>
<evidence type="ECO:0000256" key="9">
    <source>
        <dbReference type="ARBA" id="ARBA00023212"/>
    </source>
</evidence>
<feature type="region of interest" description="Disordered" evidence="10">
    <location>
        <begin position="1033"/>
        <end position="1157"/>
    </location>
</feature>
<evidence type="ECO:0000256" key="1">
    <source>
        <dbReference type="ARBA" id="ARBA00004245"/>
    </source>
</evidence>
<dbReference type="InParanoid" id="A0A1S4H2L5"/>
<evidence type="ECO:0000259" key="12">
    <source>
        <dbReference type="PROSITE" id="PS50056"/>
    </source>
</evidence>
<protein>
    <recommendedName>
        <fullName evidence="4">protein-tyrosine-phosphatase</fullName>
        <ecNumber evidence="4">3.1.3.48</ecNumber>
    </recommendedName>
</protein>
<feature type="region of interest" description="Disordered" evidence="10">
    <location>
        <begin position="594"/>
        <end position="632"/>
    </location>
</feature>
<evidence type="ECO:0000313" key="15">
    <source>
        <dbReference type="Proteomes" id="UP000007062"/>
    </source>
</evidence>
<evidence type="ECO:0000259" key="11">
    <source>
        <dbReference type="PROSITE" id="PS50055"/>
    </source>
</evidence>
<comment type="similarity">
    <text evidence="3">Belongs to the protein-tyrosine phosphatase family. Non-receptor class subfamily.</text>
</comment>
<dbReference type="SUPFAM" id="SSF47031">
    <property type="entry name" value="Second domain of FERM"/>
    <property type="match status" value="1"/>
</dbReference>
<dbReference type="VEuPathDB" id="VectorBase:AGAP009975"/>
<keyword evidence="7" id="KW-0904">Protein phosphatase</keyword>
<evidence type="ECO:0000256" key="10">
    <source>
        <dbReference type="SAM" id="MobiDB-lite"/>
    </source>
</evidence>
<feature type="region of interest" description="Disordered" evidence="10">
    <location>
        <begin position="342"/>
        <end position="425"/>
    </location>
</feature>
<dbReference type="SMART" id="SM00295">
    <property type="entry name" value="B41"/>
    <property type="match status" value="1"/>
</dbReference>
<feature type="compositionally biased region" description="Low complexity" evidence="10">
    <location>
        <begin position="1143"/>
        <end position="1155"/>
    </location>
</feature>
<dbReference type="CDD" id="cd17099">
    <property type="entry name" value="FERM_F1_PTPN14_like"/>
    <property type="match status" value="1"/>
</dbReference>
<feature type="domain" description="Tyrosine specific protein phosphatases" evidence="12">
    <location>
        <begin position="1365"/>
        <end position="1446"/>
    </location>
</feature>
<dbReference type="PROSITE" id="PS50055">
    <property type="entry name" value="TYR_PHOSPHATASE_PTP"/>
    <property type="match status" value="1"/>
</dbReference>
<dbReference type="PROSITE" id="PS00383">
    <property type="entry name" value="TYR_PHOSPHATASE_1"/>
    <property type="match status" value="1"/>
</dbReference>
<dbReference type="Pfam" id="PF09380">
    <property type="entry name" value="FERM_C"/>
    <property type="match status" value="1"/>
</dbReference>
<proteinExistence type="inferred from homology"/>
<evidence type="ECO:0000256" key="4">
    <source>
        <dbReference type="ARBA" id="ARBA00013064"/>
    </source>
</evidence>
<dbReference type="Gene3D" id="3.90.190.10">
    <property type="entry name" value="Protein tyrosine phosphatase superfamily"/>
    <property type="match status" value="1"/>
</dbReference>
<evidence type="ECO:0000259" key="13">
    <source>
        <dbReference type="PROSITE" id="PS50057"/>
    </source>
</evidence>
<dbReference type="EMBL" id="AAAB01008980">
    <property type="status" value="NOT_ANNOTATED_CDS"/>
    <property type="molecule type" value="Genomic_DNA"/>
</dbReference>
<comment type="subcellular location">
    <subcellularLocation>
        <location evidence="2">Cell junction</location>
    </subcellularLocation>
    <subcellularLocation>
        <location evidence="1">Cytoplasm</location>
        <location evidence="1">Cytoskeleton</location>
    </subcellularLocation>
</comment>
<dbReference type="PANTHER" id="PTHR45706:SF1">
    <property type="entry name" value="PEZ, ISOFORM A"/>
    <property type="match status" value="1"/>
</dbReference>
<dbReference type="InterPro" id="IPR014352">
    <property type="entry name" value="FERM/acyl-CoA-bd_prot_sf"/>
</dbReference>
<dbReference type="SUPFAM" id="SSF50729">
    <property type="entry name" value="PH domain-like"/>
    <property type="match status" value="1"/>
</dbReference>
<dbReference type="InterPro" id="IPR041782">
    <property type="entry name" value="PTPN14/21_FERM_C"/>
</dbReference>
<dbReference type="InterPro" id="IPR029021">
    <property type="entry name" value="Prot-tyrosine_phosphatase-like"/>
</dbReference>
<organism evidence="14 15">
    <name type="scientific">Anopheles gambiae</name>
    <name type="common">African malaria mosquito</name>
    <dbReference type="NCBI Taxonomy" id="7165"/>
    <lineage>
        <taxon>Eukaryota</taxon>
        <taxon>Metazoa</taxon>
        <taxon>Ecdysozoa</taxon>
        <taxon>Arthropoda</taxon>
        <taxon>Hexapoda</taxon>
        <taxon>Insecta</taxon>
        <taxon>Pterygota</taxon>
        <taxon>Neoptera</taxon>
        <taxon>Endopterygota</taxon>
        <taxon>Diptera</taxon>
        <taxon>Nematocera</taxon>
        <taxon>Culicoidea</taxon>
        <taxon>Culicidae</taxon>
        <taxon>Anophelinae</taxon>
        <taxon>Anopheles</taxon>
    </lineage>
</organism>
<name>A0A1S4H2L5_ANOGA</name>
<dbReference type="Gene3D" id="1.20.80.10">
    <property type="match status" value="1"/>
</dbReference>
<dbReference type="GO" id="GO:0005856">
    <property type="term" value="C:cytoskeleton"/>
    <property type="evidence" value="ECO:0007669"/>
    <property type="project" value="UniProtKB-SubCell"/>
</dbReference>
<dbReference type="Gene3D" id="3.10.20.90">
    <property type="entry name" value="Phosphatidylinositol 3-kinase Catalytic Subunit, Chain A, domain 1"/>
    <property type="match status" value="1"/>
</dbReference>
<evidence type="ECO:0000256" key="3">
    <source>
        <dbReference type="ARBA" id="ARBA00009649"/>
    </source>
</evidence>
<dbReference type="Proteomes" id="UP000007062">
    <property type="component" value="Chromosome 3R"/>
</dbReference>
<dbReference type="GO" id="GO:0004725">
    <property type="term" value="F:protein tyrosine phosphatase activity"/>
    <property type="evidence" value="ECO:0000318"/>
    <property type="project" value="GO_Central"/>
</dbReference>
<evidence type="ECO:0000256" key="8">
    <source>
        <dbReference type="ARBA" id="ARBA00022949"/>
    </source>
</evidence>
<feature type="compositionally biased region" description="Low complexity" evidence="10">
    <location>
        <begin position="1062"/>
        <end position="1090"/>
    </location>
</feature>
<dbReference type="Pfam" id="PF09379">
    <property type="entry name" value="FERM_N"/>
    <property type="match status" value="1"/>
</dbReference>
<dbReference type="EC" id="3.1.3.48" evidence="4"/>
<evidence type="ECO:0000256" key="7">
    <source>
        <dbReference type="ARBA" id="ARBA00022912"/>
    </source>
</evidence>
<feature type="compositionally biased region" description="Low complexity" evidence="10">
    <location>
        <begin position="595"/>
        <end position="616"/>
    </location>
</feature>
<dbReference type="PRINTS" id="PR00935">
    <property type="entry name" value="BAND41"/>
</dbReference>
<keyword evidence="5" id="KW-0963">Cytoplasm</keyword>
<dbReference type="InterPro" id="IPR000387">
    <property type="entry name" value="Tyr_Pase_dom"/>
</dbReference>
<dbReference type="SMART" id="SM01196">
    <property type="entry name" value="FERM_C"/>
    <property type="match status" value="1"/>
</dbReference>
<feature type="domain" description="Tyrosine-protein phosphatase" evidence="11">
    <location>
        <begin position="1193"/>
        <end position="1455"/>
    </location>
</feature>
<reference evidence="14 15" key="2">
    <citation type="journal article" date="2004" name="Trends Parasitol.">
        <title>The Anopheles gambiae genome: an update.</title>
        <authorList>
            <person name="Mongin E."/>
            <person name="Louis C."/>
            <person name="Holt R.A."/>
            <person name="Birney E."/>
            <person name="Collins F.H."/>
        </authorList>
    </citation>
    <scope>NUCLEOTIDE SEQUENCE [LARGE SCALE GENOMIC DNA]</scope>
    <source>
        <strain evidence="14 15">PEST</strain>
    </source>
</reference>
<keyword evidence="8" id="KW-0965">Cell junction</keyword>
<dbReference type="InterPro" id="IPR029071">
    <property type="entry name" value="Ubiquitin-like_domsf"/>
</dbReference>
<dbReference type="InterPro" id="IPR011993">
    <property type="entry name" value="PH-like_dom_sf"/>
</dbReference>
<feature type="compositionally biased region" description="Low complexity" evidence="10">
    <location>
        <begin position="345"/>
        <end position="374"/>
    </location>
</feature>
<feature type="compositionally biased region" description="Low complexity" evidence="10">
    <location>
        <begin position="903"/>
        <end position="936"/>
    </location>
</feature>
<dbReference type="SUPFAM" id="SSF54236">
    <property type="entry name" value="Ubiquitin-like"/>
    <property type="match status" value="1"/>
</dbReference>
<dbReference type="InterPro" id="IPR000299">
    <property type="entry name" value="FERM_domain"/>
</dbReference>
<dbReference type="PROSITE" id="PS50056">
    <property type="entry name" value="TYR_PHOSPHATASE_2"/>
    <property type="match status" value="1"/>
</dbReference>
<feature type="domain" description="FERM" evidence="13">
    <location>
        <begin position="21"/>
        <end position="307"/>
    </location>
</feature>
<dbReference type="CDD" id="cd14473">
    <property type="entry name" value="FERM_B-lobe"/>
    <property type="match status" value="1"/>
</dbReference>
<feature type="compositionally biased region" description="Polar residues" evidence="10">
    <location>
        <begin position="1045"/>
        <end position="1054"/>
    </location>
</feature>
<feature type="compositionally biased region" description="Polar residues" evidence="10">
    <location>
        <begin position="388"/>
        <end position="398"/>
    </location>
</feature>
<dbReference type="SMART" id="SM00194">
    <property type="entry name" value="PTPc"/>
    <property type="match status" value="1"/>
</dbReference>
<dbReference type="GO" id="GO:0009887">
    <property type="term" value="P:animal organ morphogenesis"/>
    <property type="evidence" value="ECO:0007669"/>
    <property type="project" value="UniProtKB-ARBA"/>
</dbReference>
<evidence type="ECO:0000256" key="2">
    <source>
        <dbReference type="ARBA" id="ARBA00004282"/>
    </source>
</evidence>
<dbReference type="FunCoup" id="A0A1S4H2L5">
    <property type="interactions" value="494"/>
</dbReference>
<keyword evidence="15" id="KW-1185">Reference proteome</keyword>
<dbReference type="GO" id="GO:0070161">
    <property type="term" value="C:anchoring junction"/>
    <property type="evidence" value="ECO:0007669"/>
    <property type="project" value="UniProtKB-SubCell"/>
</dbReference>
<dbReference type="CDD" id="cd13188">
    <property type="entry name" value="FERM_C_PTPN14_PTPN21"/>
    <property type="match status" value="1"/>
</dbReference>
<dbReference type="InterPro" id="IPR019749">
    <property type="entry name" value="Band_41_domain"/>
</dbReference>
<feature type="compositionally biased region" description="Gly residues" evidence="10">
    <location>
        <begin position="409"/>
        <end position="418"/>
    </location>
</feature>
<evidence type="ECO:0000256" key="5">
    <source>
        <dbReference type="ARBA" id="ARBA00022490"/>
    </source>
</evidence>
<keyword evidence="6" id="KW-0378">Hydrolase</keyword>
<dbReference type="PROSITE" id="PS50057">
    <property type="entry name" value="FERM_3"/>
    <property type="match status" value="1"/>
</dbReference>
<dbReference type="VEuPathDB" id="VectorBase:AGAMI1_007885"/>
<dbReference type="EnsemblMetazoa" id="AGAP009975-RA">
    <property type="protein sequence ID" value="AGAP009975-PA"/>
    <property type="gene ID" value="AGAP009975"/>
</dbReference>